<dbReference type="GO" id="GO:0006515">
    <property type="term" value="P:protein quality control for misfolded or incompletely synthesized proteins"/>
    <property type="evidence" value="ECO:0007669"/>
    <property type="project" value="UniProtKB-UniRule"/>
</dbReference>
<evidence type="ECO:0000256" key="2">
    <source>
        <dbReference type="ARBA" id="ARBA00022555"/>
    </source>
</evidence>
<protein>
    <recommendedName>
        <fullName evidence="7 8">Peptidyl-tRNA hydrolase</fullName>
        <shortName evidence="8">Pth</shortName>
        <ecNumber evidence="1 8">3.1.1.29</ecNumber>
    </recommendedName>
</protein>
<dbReference type="SUPFAM" id="SSF53178">
    <property type="entry name" value="Peptidyl-tRNA hydrolase-like"/>
    <property type="match status" value="1"/>
</dbReference>
<dbReference type="InterPro" id="IPR036416">
    <property type="entry name" value="Pept_tRNA_hydro_sf"/>
</dbReference>
<name>A0AAN1QLQ8_SYNEL</name>
<evidence type="ECO:0000313" key="12">
    <source>
        <dbReference type="Proteomes" id="UP000267249"/>
    </source>
</evidence>
<feature type="active site" description="Proton acceptor" evidence="8">
    <location>
        <position position="24"/>
    </location>
</feature>
<keyword evidence="8" id="KW-0963">Cytoplasm</keyword>
<gene>
    <name evidence="8 11" type="primary">pth</name>
    <name evidence="11" type="ORF">DOP62_02245</name>
</gene>
<evidence type="ECO:0000256" key="4">
    <source>
        <dbReference type="ARBA" id="ARBA00022884"/>
    </source>
</evidence>
<feature type="site" description="Discriminates between blocked and unblocked aminoacyl-tRNA" evidence="8">
    <location>
        <position position="14"/>
    </location>
</feature>
<dbReference type="PANTHER" id="PTHR17224">
    <property type="entry name" value="PEPTIDYL-TRNA HYDROLASE"/>
    <property type="match status" value="1"/>
</dbReference>
<evidence type="ECO:0000256" key="5">
    <source>
        <dbReference type="ARBA" id="ARBA00038063"/>
    </source>
</evidence>
<dbReference type="GO" id="GO:0004045">
    <property type="term" value="F:peptidyl-tRNA hydrolase activity"/>
    <property type="evidence" value="ECO:0007669"/>
    <property type="project" value="UniProtKB-UniRule"/>
</dbReference>
<dbReference type="Gene3D" id="3.40.50.1470">
    <property type="entry name" value="Peptidyl-tRNA hydrolase"/>
    <property type="match status" value="1"/>
</dbReference>
<dbReference type="Proteomes" id="UP000267249">
    <property type="component" value="Chromosome"/>
</dbReference>
<dbReference type="CDD" id="cd00462">
    <property type="entry name" value="PTH"/>
    <property type="match status" value="1"/>
</dbReference>
<dbReference type="EMBL" id="CP030139">
    <property type="protein sequence ID" value="AZB71697.1"/>
    <property type="molecule type" value="Genomic_DNA"/>
</dbReference>
<dbReference type="PROSITE" id="PS01196">
    <property type="entry name" value="PEPT_TRNA_HYDROL_2"/>
    <property type="match status" value="1"/>
</dbReference>
<dbReference type="PANTHER" id="PTHR17224:SF1">
    <property type="entry name" value="PEPTIDYL-TRNA HYDROLASE"/>
    <property type="match status" value="1"/>
</dbReference>
<feature type="binding site" evidence="8">
    <location>
        <position position="73"/>
    </location>
    <ligand>
        <name>tRNA</name>
        <dbReference type="ChEBI" id="CHEBI:17843"/>
    </ligand>
</feature>
<feature type="binding site" evidence="8">
    <location>
        <position position="71"/>
    </location>
    <ligand>
        <name>tRNA</name>
        <dbReference type="ChEBI" id="CHEBI:17843"/>
    </ligand>
</feature>
<dbReference type="FunFam" id="3.40.50.1470:FF:000001">
    <property type="entry name" value="Peptidyl-tRNA hydrolase"/>
    <property type="match status" value="1"/>
</dbReference>
<keyword evidence="2 8" id="KW-0820">tRNA-binding</keyword>
<evidence type="ECO:0000256" key="3">
    <source>
        <dbReference type="ARBA" id="ARBA00022801"/>
    </source>
</evidence>
<reference evidence="11 12" key="1">
    <citation type="journal article" date="2018" name="Sci. Rep.">
        <title>Genome Features and Biochemical Characteristics of a Robust, Fast Growing and Naturally Transformable Cyanobacterium Synechococcus elongatus PCC 11801 Isolated from India.</title>
        <authorList>
            <person name="Jaiswal D."/>
            <person name="Sengupta A."/>
            <person name="Sohoni S."/>
            <person name="Sengupta S."/>
            <person name="Phadnavis A.G."/>
            <person name="Pakrasi H.B."/>
            <person name="Wangikar P.P."/>
        </authorList>
    </citation>
    <scope>NUCLEOTIDE SEQUENCE [LARGE SCALE GENOMIC DNA]</scope>
    <source>
        <strain evidence="11 12">PCC 11801</strain>
    </source>
</reference>
<comment type="function">
    <text evidence="8">Hydrolyzes ribosome-free peptidyl-tRNAs (with 1 or more amino acids incorporated), which drop off the ribosome during protein synthesis, or as a result of ribosome stalling.</text>
</comment>
<dbReference type="AlphaFoldDB" id="A0AAN1QLQ8"/>
<evidence type="ECO:0000256" key="6">
    <source>
        <dbReference type="ARBA" id="ARBA00048707"/>
    </source>
</evidence>
<organism evidence="11 12">
    <name type="scientific">Synechococcus elongatus PCC 11801</name>
    <dbReference type="NCBI Taxonomy" id="2219813"/>
    <lineage>
        <taxon>Bacteria</taxon>
        <taxon>Bacillati</taxon>
        <taxon>Cyanobacteriota</taxon>
        <taxon>Cyanophyceae</taxon>
        <taxon>Synechococcales</taxon>
        <taxon>Synechococcaceae</taxon>
        <taxon>Synechococcus</taxon>
    </lineage>
</organism>
<dbReference type="GO" id="GO:0005737">
    <property type="term" value="C:cytoplasm"/>
    <property type="evidence" value="ECO:0007669"/>
    <property type="project" value="UniProtKB-SubCell"/>
</dbReference>
<proteinExistence type="inferred from homology"/>
<dbReference type="NCBIfam" id="TIGR00447">
    <property type="entry name" value="pth"/>
    <property type="match status" value="1"/>
</dbReference>
<dbReference type="InterPro" id="IPR001328">
    <property type="entry name" value="Pept_tRNA_hydro"/>
</dbReference>
<dbReference type="GO" id="GO:0072344">
    <property type="term" value="P:rescue of stalled ribosome"/>
    <property type="evidence" value="ECO:0007669"/>
    <property type="project" value="UniProtKB-UniRule"/>
</dbReference>
<dbReference type="Pfam" id="PF01195">
    <property type="entry name" value="Pept_tRNA_hydro"/>
    <property type="match status" value="1"/>
</dbReference>
<comment type="subcellular location">
    <subcellularLocation>
        <location evidence="8">Cytoplasm</location>
    </subcellularLocation>
</comment>
<dbReference type="EC" id="3.1.1.29" evidence="1 8"/>
<dbReference type="RefSeq" id="WP_208675215.1">
    <property type="nucleotide sequence ID" value="NZ_CP030139.2"/>
</dbReference>
<evidence type="ECO:0000256" key="1">
    <source>
        <dbReference type="ARBA" id="ARBA00013260"/>
    </source>
</evidence>
<evidence type="ECO:0000256" key="10">
    <source>
        <dbReference type="RuleBase" id="RU004320"/>
    </source>
</evidence>
<evidence type="ECO:0000256" key="8">
    <source>
        <dbReference type="HAMAP-Rule" id="MF_00083"/>
    </source>
</evidence>
<keyword evidence="3 8" id="KW-0378">Hydrolase</keyword>
<feature type="binding site" evidence="8">
    <location>
        <position position="119"/>
    </location>
    <ligand>
        <name>tRNA</name>
        <dbReference type="ChEBI" id="CHEBI:17843"/>
    </ligand>
</feature>
<dbReference type="HAMAP" id="MF_00083">
    <property type="entry name" value="Pept_tRNA_hydro_bact"/>
    <property type="match status" value="1"/>
</dbReference>
<comment type="function">
    <text evidence="8">Catalyzes the release of premature peptidyl moieties from peptidyl-tRNA molecules trapped in stalled 50S ribosomal subunits, and thus maintains levels of free tRNAs and 50S ribosomes.</text>
</comment>
<feature type="site" description="Stabilizes the basic form of H active site to accept a proton" evidence="8">
    <location>
        <position position="98"/>
    </location>
</feature>
<dbReference type="GO" id="GO:0000049">
    <property type="term" value="F:tRNA binding"/>
    <property type="evidence" value="ECO:0007669"/>
    <property type="project" value="UniProtKB-UniRule"/>
</dbReference>
<comment type="similarity">
    <text evidence="5 8 10">Belongs to the PTH family.</text>
</comment>
<comment type="catalytic activity">
    <reaction evidence="6 8 9">
        <text>an N-acyl-L-alpha-aminoacyl-tRNA + H2O = an N-acyl-L-amino acid + a tRNA + H(+)</text>
        <dbReference type="Rhea" id="RHEA:54448"/>
        <dbReference type="Rhea" id="RHEA-COMP:10123"/>
        <dbReference type="Rhea" id="RHEA-COMP:13883"/>
        <dbReference type="ChEBI" id="CHEBI:15377"/>
        <dbReference type="ChEBI" id="CHEBI:15378"/>
        <dbReference type="ChEBI" id="CHEBI:59874"/>
        <dbReference type="ChEBI" id="CHEBI:78442"/>
        <dbReference type="ChEBI" id="CHEBI:138191"/>
        <dbReference type="EC" id="3.1.1.29"/>
    </reaction>
</comment>
<dbReference type="InterPro" id="IPR018171">
    <property type="entry name" value="Pept_tRNA_hydro_CS"/>
</dbReference>
<evidence type="ECO:0000313" key="11">
    <source>
        <dbReference type="EMBL" id="AZB71697.1"/>
    </source>
</evidence>
<dbReference type="PROSITE" id="PS01195">
    <property type="entry name" value="PEPT_TRNA_HYDROL_1"/>
    <property type="match status" value="1"/>
</dbReference>
<comment type="subunit">
    <text evidence="8">Monomer.</text>
</comment>
<evidence type="ECO:0000256" key="9">
    <source>
        <dbReference type="RuleBase" id="RU000673"/>
    </source>
</evidence>
<evidence type="ECO:0000256" key="7">
    <source>
        <dbReference type="ARBA" id="ARBA00050038"/>
    </source>
</evidence>
<feature type="binding site" evidence="8">
    <location>
        <position position="19"/>
    </location>
    <ligand>
        <name>tRNA</name>
        <dbReference type="ChEBI" id="CHEBI:17843"/>
    </ligand>
</feature>
<sequence length="208" mass="22990">MSEGRPTLLVGLGNPGQKYADTRHNIGFMLIDRLAQDWGVKLSEDRKFQGEYGEGAVPGIGKVRLLKPTTYMNHSGRSLRAVLDWYKLMPQQVLVIYDDMDLPLGRLRLRQSGSAGTHNGMKSIISHLSSKDFPRLRLGISLPRSQSNDRHDATVSHVLGKFAAAEQPLLKQVLDLAQEATETTLRSGVETAMNRYNARSLEAPAPVA</sequence>
<keyword evidence="4 8" id="KW-0694">RNA-binding</keyword>
<accession>A0AAN1QLQ8</accession>